<keyword evidence="2" id="KW-0813">Transport</keyword>
<comment type="catalytic activity">
    <reaction evidence="8">
        <text>ATP + H2O + cellular proteinSide 1 = ADP + phosphate + cellular proteinSide 2.</text>
        <dbReference type="EC" id="7.4.2.8"/>
    </reaction>
</comment>
<name>A0ABT6AW21_9BURK</name>
<evidence type="ECO:0000256" key="5">
    <source>
        <dbReference type="ARBA" id="ARBA00022840"/>
    </source>
</evidence>
<dbReference type="InterPro" id="IPR050053">
    <property type="entry name" value="ATPase_alpha/beta_chains"/>
</dbReference>
<proteinExistence type="predicted"/>
<dbReference type="Pfam" id="PF18269">
    <property type="entry name" value="T3SS_ATPase_C"/>
    <property type="match status" value="1"/>
</dbReference>
<dbReference type="InterPro" id="IPR020003">
    <property type="entry name" value="ATPase_a/bsu_AS"/>
</dbReference>
<dbReference type="CDD" id="cd01136">
    <property type="entry name" value="ATPase_flagellum-secretory_path_III"/>
    <property type="match status" value="1"/>
</dbReference>
<keyword evidence="6" id="KW-0653">Protein transport</keyword>
<dbReference type="InterPro" id="IPR000194">
    <property type="entry name" value="ATPase_F1/V1/A1_a/bsu_nucl-bd"/>
</dbReference>
<keyword evidence="3" id="KW-0963">Cytoplasm</keyword>
<sequence length="451" mass="47714">MTPAPMPSTCRCDAPDSQAILARIQALDLRAYEGRVTRVMPTFLEADGPGLPVGSLCEIQLASGSVIAEIAGVDMGRVTLVPYTGIGGVHVGARVAAVSQGADMAVGPEMLGRVIDALGRAIDGGPAMAPSEHRPLHGTVGNPLARARADKPIETGVRAIDTLLTLAVGQRVGIFAGSGVGKSTLLSTIAANTEADCCVLCLVGERGREAQEFWQHNLSAEDRARSVMVVATSDQSAVMRARSVLAALTVAEYLRDTGGRVLFMLDSVTRYAMALREIGLAAGEPPTARAYTPGVFAALPRVVERCGAFQDGGAITAIMTVLTESDNADDPLADTMRALLDGHIVLSRKLAEQGHYPAIDVSRSMSRLFRHVVAPDEGAAAADATRLLSIYNESRVLVEAGLYKAGENPELDRAIRLRDSLNAFLRQSPDVRTGRTEAVVQLKYLLEGHRS</sequence>
<dbReference type="PANTHER" id="PTHR15184:SF9">
    <property type="entry name" value="SPI-1 TYPE 3 SECRETION SYSTEM ATPASE"/>
    <property type="match status" value="1"/>
</dbReference>
<evidence type="ECO:0000256" key="2">
    <source>
        <dbReference type="ARBA" id="ARBA00022448"/>
    </source>
</evidence>
<evidence type="ECO:0000256" key="4">
    <source>
        <dbReference type="ARBA" id="ARBA00022741"/>
    </source>
</evidence>
<organism evidence="10 11">
    <name type="scientific">Cupriavidus basilensis</name>
    <dbReference type="NCBI Taxonomy" id="68895"/>
    <lineage>
        <taxon>Bacteria</taxon>
        <taxon>Pseudomonadati</taxon>
        <taxon>Pseudomonadota</taxon>
        <taxon>Betaproteobacteria</taxon>
        <taxon>Burkholderiales</taxon>
        <taxon>Burkholderiaceae</taxon>
        <taxon>Cupriavidus</taxon>
    </lineage>
</organism>
<comment type="subcellular location">
    <subcellularLocation>
        <location evidence="1">Cytoplasm</location>
    </subcellularLocation>
</comment>
<dbReference type="NCBIfam" id="TIGR01026">
    <property type="entry name" value="fliI_yscN"/>
    <property type="match status" value="1"/>
</dbReference>
<gene>
    <name evidence="10" type="ORF">P3W85_28320</name>
</gene>
<dbReference type="Proteomes" id="UP001216674">
    <property type="component" value="Unassembled WGS sequence"/>
</dbReference>
<comment type="caution">
    <text evidence="10">The sequence shown here is derived from an EMBL/GenBank/DDBJ whole genome shotgun (WGS) entry which is preliminary data.</text>
</comment>
<evidence type="ECO:0000256" key="3">
    <source>
        <dbReference type="ARBA" id="ARBA00022490"/>
    </source>
</evidence>
<dbReference type="PANTHER" id="PTHR15184">
    <property type="entry name" value="ATP SYNTHASE"/>
    <property type="match status" value="1"/>
</dbReference>
<dbReference type="RefSeq" id="WP_276267184.1">
    <property type="nucleotide sequence ID" value="NZ_JARJLM010000464.1"/>
</dbReference>
<accession>A0ABT6AW21</accession>
<evidence type="ECO:0000256" key="7">
    <source>
        <dbReference type="ARBA" id="ARBA00022967"/>
    </source>
</evidence>
<keyword evidence="4" id="KW-0547">Nucleotide-binding</keyword>
<evidence type="ECO:0000313" key="10">
    <source>
        <dbReference type="EMBL" id="MDF3836826.1"/>
    </source>
</evidence>
<dbReference type="SMART" id="SM00382">
    <property type="entry name" value="AAA"/>
    <property type="match status" value="1"/>
</dbReference>
<evidence type="ECO:0000259" key="9">
    <source>
        <dbReference type="SMART" id="SM00382"/>
    </source>
</evidence>
<protein>
    <submittedName>
        <fullName evidence="10">FliI/YscN family ATPase</fullName>
    </submittedName>
</protein>
<dbReference type="PROSITE" id="PS00152">
    <property type="entry name" value="ATPASE_ALPHA_BETA"/>
    <property type="match status" value="1"/>
</dbReference>
<keyword evidence="11" id="KW-1185">Reference proteome</keyword>
<dbReference type="Gene3D" id="3.40.50.12240">
    <property type="match status" value="1"/>
</dbReference>
<feature type="domain" description="AAA+ ATPase" evidence="9">
    <location>
        <begin position="168"/>
        <end position="350"/>
    </location>
</feature>
<dbReference type="InterPro" id="IPR005714">
    <property type="entry name" value="ATPase_T3SS_FliI/YscN"/>
</dbReference>
<dbReference type="InterPro" id="IPR003593">
    <property type="entry name" value="AAA+_ATPase"/>
</dbReference>
<reference evidence="10 11" key="1">
    <citation type="submission" date="2023-03" db="EMBL/GenBank/DDBJ databases">
        <title>Draft assemblies of triclosan tolerant bacteria isolated from returned activated sludge.</title>
        <authorList>
            <person name="Van Hamelsveld S."/>
        </authorList>
    </citation>
    <scope>NUCLEOTIDE SEQUENCE [LARGE SCALE GENOMIC DNA]</scope>
    <source>
        <strain evidence="10 11">GW210010_S58</strain>
    </source>
</reference>
<evidence type="ECO:0000256" key="8">
    <source>
        <dbReference type="ARBA" id="ARBA00034006"/>
    </source>
</evidence>
<dbReference type="SUPFAM" id="SSF52540">
    <property type="entry name" value="P-loop containing nucleoside triphosphate hydrolases"/>
    <property type="match status" value="1"/>
</dbReference>
<evidence type="ECO:0000313" key="11">
    <source>
        <dbReference type="Proteomes" id="UP001216674"/>
    </source>
</evidence>
<keyword evidence="7" id="KW-1278">Translocase</keyword>
<evidence type="ECO:0000256" key="6">
    <source>
        <dbReference type="ARBA" id="ARBA00022927"/>
    </source>
</evidence>
<dbReference type="InterPro" id="IPR027417">
    <property type="entry name" value="P-loop_NTPase"/>
</dbReference>
<keyword evidence="5" id="KW-0067">ATP-binding</keyword>
<dbReference type="EMBL" id="JARJLM010000464">
    <property type="protein sequence ID" value="MDF3836826.1"/>
    <property type="molecule type" value="Genomic_DNA"/>
</dbReference>
<evidence type="ECO:0000256" key="1">
    <source>
        <dbReference type="ARBA" id="ARBA00004496"/>
    </source>
</evidence>
<dbReference type="InterPro" id="IPR040627">
    <property type="entry name" value="T3SS_ATPase_C"/>
</dbReference>
<dbReference type="Pfam" id="PF00006">
    <property type="entry name" value="ATP-synt_ab"/>
    <property type="match status" value="1"/>
</dbReference>